<evidence type="ECO:0000313" key="1">
    <source>
        <dbReference type="EMBL" id="KAA8529017.1"/>
    </source>
</evidence>
<name>A0A5J5AHU1_9ASTE</name>
<proteinExistence type="predicted"/>
<dbReference type="EMBL" id="CM018044">
    <property type="protein sequence ID" value="KAA8529017.1"/>
    <property type="molecule type" value="Genomic_DNA"/>
</dbReference>
<protein>
    <submittedName>
        <fullName evidence="1">Uncharacterized protein</fullName>
    </submittedName>
</protein>
<reference evidence="1 2" key="1">
    <citation type="submission" date="2019-09" db="EMBL/GenBank/DDBJ databases">
        <title>A chromosome-level genome assembly of the Chinese tupelo Nyssa sinensis.</title>
        <authorList>
            <person name="Yang X."/>
            <person name="Kang M."/>
            <person name="Yang Y."/>
            <person name="Xiong H."/>
            <person name="Wang M."/>
            <person name="Zhang Z."/>
            <person name="Wang Z."/>
            <person name="Wu H."/>
            <person name="Ma T."/>
            <person name="Liu J."/>
            <person name="Xi Z."/>
        </authorList>
    </citation>
    <scope>NUCLEOTIDE SEQUENCE [LARGE SCALE GENOMIC DNA]</scope>
    <source>
        <strain evidence="1">J267</strain>
        <tissue evidence="1">Leaf</tissue>
    </source>
</reference>
<gene>
    <name evidence="1" type="ORF">F0562_033495</name>
</gene>
<keyword evidence="2" id="KW-1185">Reference proteome</keyword>
<evidence type="ECO:0000313" key="2">
    <source>
        <dbReference type="Proteomes" id="UP000325577"/>
    </source>
</evidence>
<dbReference type="Proteomes" id="UP000325577">
    <property type="component" value="Linkage Group LG20"/>
</dbReference>
<organism evidence="1 2">
    <name type="scientific">Nyssa sinensis</name>
    <dbReference type="NCBI Taxonomy" id="561372"/>
    <lineage>
        <taxon>Eukaryota</taxon>
        <taxon>Viridiplantae</taxon>
        <taxon>Streptophyta</taxon>
        <taxon>Embryophyta</taxon>
        <taxon>Tracheophyta</taxon>
        <taxon>Spermatophyta</taxon>
        <taxon>Magnoliopsida</taxon>
        <taxon>eudicotyledons</taxon>
        <taxon>Gunneridae</taxon>
        <taxon>Pentapetalae</taxon>
        <taxon>asterids</taxon>
        <taxon>Cornales</taxon>
        <taxon>Nyssaceae</taxon>
        <taxon>Nyssa</taxon>
    </lineage>
</organism>
<accession>A0A5J5AHU1</accession>
<dbReference type="AlphaFoldDB" id="A0A5J5AHU1"/>
<sequence length="86" mass="9451">MSHSSYKDGFTSNFMCSRPYLYVAMAMRSLTVAAIDLRCPLPSSSPSPLPSSSPLPIIAAHCCLELPTTSTFCYSSKLRNKWAMLI</sequence>